<dbReference type="Proteomes" id="UP001732700">
    <property type="component" value="Chromosome 6A"/>
</dbReference>
<reference evidence="1" key="1">
    <citation type="submission" date="2021-05" db="EMBL/GenBank/DDBJ databases">
        <authorList>
            <person name="Scholz U."/>
            <person name="Mascher M."/>
            <person name="Fiebig A."/>
        </authorList>
    </citation>
    <scope>NUCLEOTIDE SEQUENCE [LARGE SCALE GENOMIC DNA]</scope>
</reference>
<protein>
    <submittedName>
        <fullName evidence="1">Uncharacterized protein</fullName>
    </submittedName>
</protein>
<proteinExistence type="predicted"/>
<keyword evidence="2" id="KW-1185">Reference proteome</keyword>
<dbReference type="EnsemblPlants" id="AVESA.00010b.r2.6AG1051810.1">
    <property type="protein sequence ID" value="AVESA.00010b.r2.6AG1051810.1.CDS.1"/>
    <property type="gene ID" value="AVESA.00010b.r2.6AG1051810"/>
</dbReference>
<evidence type="ECO:0000313" key="1">
    <source>
        <dbReference type="EnsemblPlants" id="AVESA.00010b.r2.6AG1051810.1.CDS.1"/>
    </source>
</evidence>
<accession>A0ACD5YZ43</accession>
<reference evidence="1" key="2">
    <citation type="submission" date="2025-09" db="UniProtKB">
        <authorList>
            <consortium name="EnsemblPlants"/>
        </authorList>
    </citation>
    <scope>IDENTIFICATION</scope>
</reference>
<name>A0ACD5YZ43_AVESA</name>
<evidence type="ECO:0000313" key="2">
    <source>
        <dbReference type="Proteomes" id="UP001732700"/>
    </source>
</evidence>
<sequence length="177" mass="19067">MDQLDVAGKTITAVHIQTRLIGSHTIGPKGNQWSTQPPVSAVARETTGHWKVARAIAATATVYIYTARLSLATSTSPSTLQKHQNFRDSLSWERDSLSWHLQDSDNEVCNGEQGIHGGDAGRAMELKEQVAKPCSAAAKRSLPVVTVRSPAGKVDGVPVAAEESLRMVMYLSCWGPC</sequence>
<organism evidence="1 2">
    <name type="scientific">Avena sativa</name>
    <name type="common">Oat</name>
    <dbReference type="NCBI Taxonomy" id="4498"/>
    <lineage>
        <taxon>Eukaryota</taxon>
        <taxon>Viridiplantae</taxon>
        <taxon>Streptophyta</taxon>
        <taxon>Embryophyta</taxon>
        <taxon>Tracheophyta</taxon>
        <taxon>Spermatophyta</taxon>
        <taxon>Magnoliopsida</taxon>
        <taxon>Liliopsida</taxon>
        <taxon>Poales</taxon>
        <taxon>Poaceae</taxon>
        <taxon>BOP clade</taxon>
        <taxon>Pooideae</taxon>
        <taxon>Poodae</taxon>
        <taxon>Poeae</taxon>
        <taxon>Poeae Chloroplast Group 1 (Aveneae type)</taxon>
        <taxon>Aveninae</taxon>
        <taxon>Avena</taxon>
    </lineage>
</organism>